<dbReference type="InterPro" id="IPR004176">
    <property type="entry name" value="Clp_R_N"/>
</dbReference>
<evidence type="ECO:0000313" key="7">
    <source>
        <dbReference type="EMBL" id="KEH34287.1"/>
    </source>
</evidence>
<evidence type="ECO:0000256" key="1">
    <source>
        <dbReference type="ARBA" id="ARBA00008675"/>
    </source>
</evidence>
<dbReference type="Pfam" id="PF07724">
    <property type="entry name" value="AAA_2"/>
    <property type="match status" value="1"/>
</dbReference>
<name>A0A072UXI8_MEDTR</name>
<dbReference type="PRINTS" id="PR00300">
    <property type="entry name" value="CLPPROTEASEA"/>
</dbReference>
<dbReference type="Proteomes" id="UP000265566">
    <property type="component" value="Chromosome 3"/>
</dbReference>
<dbReference type="SUPFAM" id="SSF81923">
    <property type="entry name" value="Double Clp-N motif"/>
    <property type="match status" value="1"/>
</dbReference>
<keyword evidence="7" id="KW-0378">Hydrolase</keyword>
<evidence type="ECO:0000259" key="6">
    <source>
        <dbReference type="PROSITE" id="PS51903"/>
    </source>
</evidence>
<reference evidence="7 10" key="2">
    <citation type="journal article" date="2014" name="BMC Genomics">
        <title>An improved genome release (version Mt4.0) for the model legume Medicago truncatula.</title>
        <authorList>
            <person name="Tang H."/>
            <person name="Krishnakumar V."/>
            <person name="Bidwell S."/>
            <person name="Rosen B."/>
            <person name="Chan A."/>
            <person name="Zhou S."/>
            <person name="Gentzbittel L."/>
            <person name="Childs K.L."/>
            <person name="Yandell M."/>
            <person name="Gundlach H."/>
            <person name="Mayer K.F."/>
            <person name="Schwartz D.C."/>
            <person name="Town C.D."/>
        </authorList>
    </citation>
    <scope>GENOME REANNOTATION</scope>
    <source>
        <strain evidence="7">A17</strain>
        <strain evidence="9 10">cv. Jemalong A17</strain>
    </source>
</reference>
<dbReference type="InterPro" id="IPR051650">
    <property type="entry name" value="SL_signaling_regulator"/>
</dbReference>
<dbReference type="STRING" id="3880.A0A072UXI8"/>
<comment type="similarity">
    <text evidence="1">Belongs to the ClpA/ClpB family.</text>
</comment>
<dbReference type="InterPro" id="IPR058680">
    <property type="entry name" value="NBD_SMAX1-like"/>
</dbReference>
<dbReference type="InterPro" id="IPR027417">
    <property type="entry name" value="P-loop_NTPase"/>
</dbReference>
<dbReference type="InterPro" id="IPR003959">
    <property type="entry name" value="ATPase_AAA_core"/>
</dbReference>
<dbReference type="Pfam" id="PF26587">
    <property type="entry name" value="AAA_lid_SMAX1"/>
    <property type="match status" value="1"/>
</dbReference>
<dbReference type="OrthoDB" id="1723324at2759"/>
<dbReference type="Pfam" id="PF23569">
    <property type="entry name" value="NBD_SMAX1"/>
    <property type="match status" value="1"/>
</dbReference>
<reference evidence="7 10" key="1">
    <citation type="journal article" date="2011" name="Nature">
        <title>The Medicago genome provides insight into the evolution of rhizobial symbioses.</title>
        <authorList>
            <person name="Young N.D."/>
            <person name="Debelle F."/>
            <person name="Oldroyd G.E."/>
            <person name="Geurts R."/>
            <person name="Cannon S.B."/>
            <person name="Udvardi M.K."/>
            <person name="Benedito V.A."/>
            <person name="Mayer K.F."/>
            <person name="Gouzy J."/>
            <person name="Schoof H."/>
            <person name="Van de Peer Y."/>
            <person name="Proost S."/>
            <person name="Cook D.R."/>
            <person name="Meyers B.C."/>
            <person name="Spannagl M."/>
            <person name="Cheung F."/>
            <person name="De Mita S."/>
            <person name="Krishnakumar V."/>
            <person name="Gundlach H."/>
            <person name="Zhou S."/>
            <person name="Mudge J."/>
            <person name="Bharti A.K."/>
            <person name="Murray J.D."/>
            <person name="Naoumkina M.A."/>
            <person name="Rosen B."/>
            <person name="Silverstein K.A."/>
            <person name="Tang H."/>
            <person name="Rombauts S."/>
            <person name="Zhao P.X."/>
            <person name="Zhou P."/>
            <person name="Barbe V."/>
            <person name="Bardou P."/>
            <person name="Bechner M."/>
            <person name="Bellec A."/>
            <person name="Berger A."/>
            <person name="Berges H."/>
            <person name="Bidwell S."/>
            <person name="Bisseling T."/>
            <person name="Choisne N."/>
            <person name="Couloux A."/>
            <person name="Denny R."/>
            <person name="Deshpande S."/>
            <person name="Dai X."/>
            <person name="Doyle J.J."/>
            <person name="Dudez A.M."/>
            <person name="Farmer A.D."/>
            <person name="Fouteau S."/>
            <person name="Franken C."/>
            <person name="Gibelin C."/>
            <person name="Gish J."/>
            <person name="Goldstein S."/>
            <person name="Gonzalez A.J."/>
            <person name="Green P.J."/>
            <person name="Hallab A."/>
            <person name="Hartog M."/>
            <person name="Hua A."/>
            <person name="Humphray S.J."/>
            <person name="Jeong D.H."/>
            <person name="Jing Y."/>
            <person name="Jocker A."/>
            <person name="Kenton S.M."/>
            <person name="Kim D.J."/>
            <person name="Klee K."/>
            <person name="Lai H."/>
            <person name="Lang C."/>
            <person name="Lin S."/>
            <person name="Macmil S.L."/>
            <person name="Magdelenat G."/>
            <person name="Matthews L."/>
            <person name="McCorrison J."/>
            <person name="Monaghan E.L."/>
            <person name="Mun J.H."/>
            <person name="Najar F.Z."/>
            <person name="Nicholson C."/>
            <person name="Noirot C."/>
            <person name="O'Bleness M."/>
            <person name="Paule C.R."/>
            <person name="Poulain J."/>
            <person name="Prion F."/>
            <person name="Qin B."/>
            <person name="Qu C."/>
            <person name="Retzel E.F."/>
            <person name="Riddle C."/>
            <person name="Sallet E."/>
            <person name="Samain S."/>
            <person name="Samson N."/>
            <person name="Sanders I."/>
            <person name="Saurat O."/>
            <person name="Scarpelli C."/>
            <person name="Schiex T."/>
            <person name="Segurens B."/>
            <person name="Severin A.J."/>
            <person name="Sherrier D.J."/>
            <person name="Shi R."/>
            <person name="Sims S."/>
            <person name="Singer S.R."/>
            <person name="Sinharoy S."/>
            <person name="Sterck L."/>
            <person name="Viollet A."/>
            <person name="Wang B.B."/>
            <person name="Wang K."/>
            <person name="Wang M."/>
            <person name="Wang X."/>
            <person name="Warfsmann J."/>
            <person name="Weissenbach J."/>
            <person name="White D.D."/>
            <person name="White J.D."/>
            <person name="Wiley G.B."/>
            <person name="Wincker P."/>
            <person name="Xing Y."/>
            <person name="Yang L."/>
            <person name="Yao Z."/>
            <person name="Ying F."/>
            <person name="Zhai J."/>
            <person name="Zhou L."/>
            <person name="Zuber A."/>
            <person name="Denarie J."/>
            <person name="Dixon R.A."/>
            <person name="May G.D."/>
            <person name="Schwartz D.C."/>
            <person name="Rogers J."/>
            <person name="Quetier F."/>
            <person name="Town C.D."/>
            <person name="Roe B.A."/>
        </authorList>
    </citation>
    <scope>NUCLEOTIDE SEQUENCE [LARGE SCALE GENOMIC DNA]</scope>
    <source>
        <strain evidence="7">A17</strain>
        <strain evidence="9 10">cv. Jemalong A17</strain>
    </source>
</reference>
<evidence type="ECO:0000256" key="3">
    <source>
        <dbReference type="ARBA" id="ARBA00023015"/>
    </source>
</evidence>
<dbReference type="HOGENOM" id="CLU_006575_0_2_1"/>
<keyword evidence="10" id="KW-1185">Reference proteome</keyword>
<gene>
    <name evidence="9" type="primary">25490895</name>
    <name evidence="7" type="ordered locus">MTR_3g464150</name>
    <name evidence="8" type="ORF">MtrunA17_Chr3g0105051</name>
</gene>
<evidence type="ECO:0000256" key="4">
    <source>
        <dbReference type="ARBA" id="ARBA00023163"/>
    </source>
</evidence>
<dbReference type="KEGG" id="mtr:25490895"/>
<dbReference type="PANTHER" id="PTHR43572">
    <property type="entry name" value="CHAPERONE PROTEIN CLPD, CHLOROPLASTIC"/>
    <property type="match status" value="1"/>
</dbReference>
<dbReference type="Gramene" id="rna15867">
    <property type="protein sequence ID" value="RHN67659.1"/>
    <property type="gene ID" value="gene15867"/>
</dbReference>
<sequence>MPTPVSTARQCLTDEAARALDEAVSVARRRSHPQTTSLHAISALLSLPSNALRTACSCSRATTFPYSPRLHFRALELSVGVSLDRLPTTKTTAVVTSGDDGGPPVSNSLMAAIKRSQANQRRHPDSFHLLQIMQQQQQNQNQTASFLKVELKHFILSILDDPIVSRVFAEAGFRSYDVKFALLQPPPPPPSSRFFHRSSPPVFLCNIEPDRFETVRFDENSRRVVDVLAGKSGSKRSPLLMGVYAKTALKRFIELVQSGKVGFLPNELDGLKVVSIENEIFEFFLGNGSEEKMGLRFDEVGHLVEQNLHAGVVLSFGEIEVFVKNNNDDDVIDDGVVFVVSRLTRLLEVYGGKIWLVGVAGNCDVYTKFLRLFPNVEKDLDLHVLPVTSATPSMEGLYSKSSLMGSFVPFGGFFSTPSDFRNPNPSLTLCDTCNKKYEQEVADNYVNVGPSSSASTSLPWLQKVNVDSDRGLGLAKTNEDNASLNAKIFGLQRKWSDICQHLHQNKSLPEINISQTLTGFQAPFHEGFRFGRGTSSLNEIHCSNPIPYMSKELQSPFPSKQMLPFSQPFDTTLSAKDKAEHVPKVSKLDIQNPLLNHRSSLSLIPVTTDLVLGTTYTSVTHEPDTPKLNDHKKHLQHLSDSLSTDFDAMNESTSNQIARSSSYSGHNSDGKFEMVDFKSLYKLLIEKVWWQDEAIYSIINIMTLCRSSDGKRSGSNVRADTWFSFLGPDRVGKRKIASVLAETLFGSKQCLISVDLSSKDRFQPLNSIFECHDVLRRKTVVDYIAGELSKKPRSVVFLENIDKADLIVQNSLLQAIRTGKFPYSHGREISINNSIFVVTSSVFKVGGVFDMEKEPKIFPEERILEAKRYQIELSLGHASEDIFRSGSKNVRVSKRNGTFLNKRKLCETESSDSNEKVTSKTMKHIKEASRSYLDLNMPLEEEVEDGDCENESVVQNHETWLNDFLAQIDGKVVFKPFNFDLLAEQVIEHIDKQFQTPFGSNFVLEIDYEVMSEILAAAWLSDKKKAVEDWIEHVLGNSFVEAQKKYHNVAEYVMKLVKCESIFVEEQATGVCLPARINLN</sequence>
<dbReference type="GO" id="GO:0005634">
    <property type="term" value="C:nucleus"/>
    <property type="evidence" value="ECO:0000318"/>
    <property type="project" value="GO_Central"/>
</dbReference>
<dbReference type="InterPro" id="IPR036628">
    <property type="entry name" value="Clp_N_dom_sf"/>
</dbReference>
<dbReference type="Proteomes" id="UP000002051">
    <property type="component" value="Chromosome 3"/>
</dbReference>
<feature type="domain" description="Clp R" evidence="6">
    <location>
        <begin position="8"/>
        <end position="188"/>
    </location>
</feature>
<keyword evidence="3" id="KW-0805">Transcription regulation</keyword>
<evidence type="ECO:0000256" key="5">
    <source>
        <dbReference type="PROSITE-ProRule" id="PRU01251"/>
    </source>
</evidence>
<keyword evidence="2 5" id="KW-0677">Repeat</keyword>
<dbReference type="PANTHER" id="PTHR43572:SF38">
    <property type="entry name" value="PROTEIN SMAX1-LIKE 6"/>
    <property type="match status" value="1"/>
</dbReference>
<evidence type="ECO:0000313" key="9">
    <source>
        <dbReference type="EnsemblPlants" id="KEH34287"/>
    </source>
</evidence>
<dbReference type="AlphaFoldDB" id="A0A072UXI8"/>
<evidence type="ECO:0000256" key="2">
    <source>
        <dbReference type="ARBA" id="ARBA00022737"/>
    </source>
</evidence>
<dbReference type="PROSITE" id="PS51903">
    <property type="entry name" value="CLP_R"/>
    <property type="match status" value="1"/>
</dbReference>
<dbReference type="Gene3D" id="1.10.1780.10">
    <property type="entry name" value="Clp, N-terminal domain"/>
    <property type="match status" value="1"/>
</dbReference>
<reference evidence="8" key="4">
    <citation type="journal article" date="2018" name="Nat. Plants">
        <title>Whole-genome landscape of Medicago truncatula symbiotic genes.</title>
        <authorList>
            <person name="Pecrix Y."/>
            <person name="Gamas P."/>
            <person name="Carrere S."/>
        </authorList>
    </citation>
    <scope>NUCLEOTIDE SEQUENCE</scope>
    <source>
        <tissue evidence="8">Leaves</tissue>
    </source>
</reference>
<keyword evidence="4" id="KW-0804">Transcription</keyword>
<evidence type="ECO:0000313" key="8">
    <source>
        <dbReference type="EMBL" id="RHN67659.1"/>
    </source>
</evidence>
<dbReference type="GO" id="GO:0016887">
    <property type="term" value="F:ATP hydrolysis activity"/>
    <property type="evidence" value="ECO:0007669"/>
    <property type="project" value="InterPro"/>
</dbReference>
<evidence type="ECO:0000313" key="10">
    <source>
        <dbReference type="Proteomes" id="UP000002051"/>
    </source>
</evidence>
<dbReference type="SUPFAM" id="SSF52540">
    <property type="entry name" value="P-loop containing nucleoside triphosphate hydrolases"/>
    <property type="match status" value="1"/>
</dbReference>
<protein>
    <submittedName>
        <fullName evidence="7">Double Clp-N motif P-loop nucleoside triphosphate hydrolase superfamily protein</fullName>
    </submittedName>
    <submittedName>
        <fullName evidence="8">Putative ClpA/B family, P-loop containing nucleoside triphosphate hydrolase</fullName>
    </submittedName>
</protein>
<dbReference type="GO" id="GO:0005524">
    <property type="term" value="F:ATP binding"/>
    <property type="evidence" value="ECO:0007669"/>
    <property type="project" value="InterPro"/>
</dbReference>
<dbReference type="EMBL" id="CM001219">
    <property type="protein sequence ID" value="KEH34287.1"/>
    <property type="molecule type" value="Genomic_DNA"/>
</dbReference>
<organism evidence="7 10">
    <name type="scientific">Medicago truncatula</name>
    <name type="common">Barrel medic</name>
    <name type="synonym">Medicago tribuloides</name>
    <dbReference type="NCBI Taxonomy" id="3880"/>
    <lineage>
        <taxon>Eukaryota</taxon>
        <taxon>Viridiplantae</taxon>
        <taxon>Streptophyta</taxon>
        <taxon>Embryophyta</taxon>
        <taxon>Tracheophyta</taxon>
        <taxon>Spermatophyta</taxon>
        <taxon>Magnoliopsida</taxon>
        <taxon>eudicotyledons</taxon>
        <taxon>Gunneridae</taxon>
        <taxon>Pentapetalae</taxon>
        <taxon>rosids</taxon>
        <taxon>fabids</taxon>
        <taxon>Fabales</taxon>
        <taxon>Fabaceae</taxon>
        <taxon>Papilionoideae</taxon>
        <taxon>50 kb inversion clade</taxon>
        <taxon>NPAAA clade</taxon>
        <taxon>Hologalegina</taxon>
        <taxon>IRL clade</taxon>
        <taxon>Trifolieae</taxon>
        <taxon>Medicago</taxon>
    </lineage>
</organism>
<dbReference type="GO" id="GO:0044183">
    <property type="term" value="F:protein folding chaperone"/>
    <property type="evidence" value="ECO:0000318"/>
    <property type="project" value="GO_Central"/>
</dbReference>
<dbReference type="EMBL" id="PSQE01000003">
    <property type="protein sequence ID" value="RHN67659.1"/>
    <property type="molecule type" value="Genomic_DNA"/>
</dbReference>
<reference evidence="9" key="3">
    <citation type="submission" date="2015-04" db="UniProtKB">
        <authorList>
            <consortium name="EnsemblPlants"/>
        </authorList>
    </citation>
    <scope>IDENTIFICATION</scope>
    <source>
        <strain evidence="9">cv. Jemalong A17</strain>
    </source>
</reference>
<dbReference type="CDD" id="cd19499">
    <property type="entry name" value="RecA-like_ClpB_Hsp104-like"/>
    <property type="match status" value="1"/>
</dbReference>
<dbReference type="EnsemblPlants" id="KEH34287">
    <property type="protein sequence ID" value="KEH34287"/>
    <property type="gene ID" value="MTR_3g464150"/>
</dbReference>
<dbReference type="InterPro" id="IPR001270">
    <property type="entry name" value="ClpA/B"/>
</dbReference>
<accession>A0A072UXI8</accession>
<proteinExistence type="inferred from homology"/>
<dbReference type="InterPro" id="IPR058954">
    <property type="entry name" value="AAA_lid_SMAX1"/>
</dbReference>
<dbReference type="Gene3D" id="3.40.50.300">
    <property type="entry name" value="P-loop containing nucleotide triphosphate hydrolases"/>
    <property type="match status" value="1"/>
</dbReference>